<proteinExistence type="predicted"/>
<protein>
    <submittedName>
        <fullName evidence="1">Uncharacterized protein</fullName>
    </submittedName>
</protein>
<dbReference type="EMBL" id="BNJF01000002">
    <property type="protein sequence ID" value="GHO46940.1"/>
    <property type="molecule type" value="Genomic_DNA"/>
</dbReference>
<name>A0A8J3MVW8_9CHLR</name>
<gene>
    <name evidence="1" type="ORF">KSX_51030</name>
</gene>
<accession>A0A8J3MVW8</accession>
<dbReference type="AlphaFoldDB" id="A0A8J3MVW8"/>
<organism evidence="1 2">
    <name type="scientific">Ktedonospora formicarum</name>
    <dbReference type="NCBI Taxonomy" id="2778364"/>
    <lineage>
        <taxon>Bacteria</taxon>
        <taxon>Bacillati</taxon>
        <taxon>Chloroflexota</taxon>
        <taxon>Ktedonobacteria</taxon>
        <taxon>Ktedonobacterales</taxon>
        <taxon>Ktedonobacteraceae</taxon>
        <taxon>Ktedonospora</taxon>
    </lineage>
</organism>
<keyword evidence="2" id="KW-1185">Reference proteome</keyword>
<evidence type="ECO:0000313" key="2">
    <source>
        <dbReference type="Proteomes" id="UP000612362"/>
    </source>
</evidence>
<sequence>MNSSMEPSRTEKKLDNVSFIQMLRSLENSTIQLEKTWSEGLDNEDVKKVHTELLMLWESFGQNFPA</sequence>
<evidence type="ECO:0000313" key="1">
    <source>
        <dbReference type="EMBL" id="GHO46940.1"/>
    </source>
</evidence>
<reference evidence="1" key="1">
    <citation type="submission" date="2020-10" db="EMBL/GenBank/DDBJ databases">
        <title>Taxonomic study of unclassified bacteria belonging to the class Ktedonobacteria.</title>
        <authorList>
            <person name="Yabe S."/>
            <person name="Wang C.M."/>
            <person name="Zheng Y."/>
            <person name="Sakai Y."/>
            <person name="Cavaletti L."/>
            <person name="Monciardini P."/>
            <person name="Donadio S."/>
        </authorList>
    </citation>
    <scope>NUCLEOTIDE SEQUENCE</scope>
    <source>
        <strain evidence="1">SOSP1-1</strain>
    </source>
</reference>
<dbReference type="Proteomes" id="UP000612362">
    <property type="component" value="Unassembled WGS sequence"/>
</dbReference>
<comment type="caution">
    <text evidence="1">The sequence shown here is derived from an EMBL/GenBank/DDBJ whole genome shotgun (WGS) entry which is preliminary data.</text>
</comment>